<evidence type="ECO:0000256" key="1">
    <source>
        <dbReference type="ARBA" id="ARBA00022801"/>
    </source>
</evidence>
<dbReference type="SUPFAM" id="SSF51445">
    <property type="entry name" value="(Trans)glycosidases"/>
    <property type="match status" value="1"/>
</dbReference>
<evidence type="ECO:0000313" key="7">
    <source>
        <dbReference type="EMBL" id="GHP02004.1"/>
    </source>
</evidence>
<comment type="caution">
    <text evidence="7">The sequence shown here is derived from an EMBL/GenBank/DDBJ whole genome shotgun (WGS) entry which is preliminary data.</text>
</comment>
<comment type="similarity">
    <text evidence="4">Belongs to the glycosyl hydrolase 18 family.</text>
</comment>
<dbReference type="PROSITE" id="PS01095">
    <property type="entry name" value="GH18_1"/>
    <property type="match status" value="1"/>
</dbReference>
<dbReference type="InterPro" id="IPR029070">
    <property type="entry name" value="Chitinase_insertion_sf"/>
</dbReference>
<dbReference type="PROSITE" id="PS51910">
    <property type="entry name" value="GH18_2"/>
    <property type="match status" value="1"/>
</dbReference>
<evidence type="ECO:0000256" key="5">
    <source>
        <dbReference type="SAM" id="MobiDB-lite"/>
    </source>
</evidence>
<keyword evidence="8" id="KW-1185">Reference proteome</keyword>
<protein>
    <recommendedName>
        <fullName evidence="6">GH18 domain-containing protein</fullName>
    </recommendedName>
</protein>
<dbReference type="Pfam" id="PF00704">
    <property type="entry name" value="Glyco_hydro_18"/>
    <property type="match status" value="1"/>
</dbReference>
<dbReference type="Gene3D" id="3.20.20.80">
    <property type="entry name" value="Glycosidases"/>
    <property type="match status" value="1"/>
</dbReference>
<proteinExistence type="inferred from homology"/>
<sequence length="437" mass="47899">MPDEIPAGVQDDEREREEKKDERGVASGEWRAAKDERGVASGEGMTNDEGRASGAMAMTIRVRPKFVFMFTSRLFQRSCHRLRLGDGLESLFQSRDDDWEVFAFTPTGGQLYPSYDWSILTTLAWVNNNTAMCVAHEHGRRAVSLAKVDANKLASADEQELDEMATGIATDAYVRFLDGVNFDVETPTPSATSALSTNYVRLIEKTSRLLKSWSPDGDAQISVDVAWSPGGIDGRWYANSKLVEVADVVFIMAYDMQSQNMQSRCVAGANSPYELVRHGLAQWIALTGNETARNKLVLGLPWYGYKYPCVWLGGTTYDPSSPPLCSLKSVPFRGASCSDAAGAQLGLAEIVSLSQMSNASKIRVDASSRSPAFEVQNTQIWFDSATSLALKVQLARAFGLRGVGMWHVDALQGLSDKEMAAMWNALAADSNDVQVKK</sequence>
<evidence type="ECO:0000259" key="6">
    <source>
        <dbReference type="PROSITE" id="PS51910"/>
    </source>
</evidence>
<dbReference type="OrthoDB" id="73875at2759"/>
<feature type="domain" description="GH18" evidence="6">
    <location>
        <begin position="64"/>
        <end position="429"/>
    </location>
</feature>
<feature type="region of interest" description="Disordered" evidence="5">
    <location>
        <begin position="1"/>
        <end position="51"/>
    </location>
</feature>
<dbReference type="InterPro" id="IPR001579">
    <property type="entry name" value="Glyco_hydro_18_chit_AS"/>
</dbReference>
<dbReference type="InterPro" id="IPR051887">
    <property type="entry name" value="GH18_Domain-Containing"/>
</dbReference>
<dbReference type="InterPro" id="IPR017853">
    <property type="entry name" value="GH"/>
</dbReference>
<dbReference type="AlphaFoldDB" id="A0A830H4P0"/>
<evidence type="ECO:0000313" key="8">
    <source>
        <dbReference type="Proteomes" id="UP000660262"/>
    </source>
</evidence>
<dbReference type="GO" id="GO:0008061">
    <property type="term" value="F:chitin binding"/>
    <property type="evidence" value="ECO:0007669"/>
    <property type="project" value="InterPro"/>
</dbReference>
<feature type="compositionally biased region" description="Basic and acidic residues" evidence="5">
    <location>
        <begin position="11"/>
        <end position="24"/>
    </location>
</feature>
<evidence type="ECO:0000256" key="3">
    <source>
        <dbReference type="RuleBase" id="RU000489"/>
    </source>
</evidence>
<dbReference type="Gene3D" id="3.10.50.10">
    <property type="match status" value="1"/>
</dbReference>
<dbReference type="Proteomes" id="UP000660262">
    <property type="component" value="Unassembled WGS sequence"/>
</dbReference>
<gene>
    <name evidence="7" type="ORF">PPROV_000076000</name>
</gene>
<keyword evidence="1 3" id="KW-0378">Hydrolase</keyword>
<keyword evidence="2 3" id="KW-0326">Glycosidase</keyword>
<dbReference type="PANTHER" id="PTHR46290:SF1">
    <property type="entry name" value="DI-N-ACETYLCHITOBIASE"/>
    <property type="match status" value="1"/>
</dbReference>
<dbReference type="InterPro" id="IPR011583">
    <property type="entry name" value="Chitinase_II/V-like_cat"/>
</dbReference>
<accession>A0A830H4P0</accession>
<dbReference type="GO" id="GO:0009313">
    <property type="term" value="P:oligosaccharide catabolic process"/>
    <property type="evidence" value="ECO:0007669"/>
    <property type="project" value="TreeGrafter"/>
</dbReference>
<dbReference type="GO" id="GO:0005615">
    <property type="term" value="C:extracellular space"/>
    <property type="evidence" value="ECO:0007669"/>
    <property type="project" value="TreeGrafter"/>
</dbReference>
<dbReference type="InterPro" id="IPR001223">
    <property type="entry name" value="Glyco_hydro18_cat"/>
</dbReference>
<reference evidence="7" key="1">
    <citation type="submission" date="2020-10" db="EMBL/GenBank/DDBJ databases">
        <title>Unveiling of a novel bifunctional photoreceptor, Dualchrome1, isolated from a cosmopolitan green alga.</title>
        <authorList>
            <person name="Suzuki S."/>
            <person name="Kawachi M."/>
        </authorList>
    </citation>
    <scope>NUCLEOTIDE SEQUENCE</scope>
    <source>
        <strain evidence="7">NIES 2893</strain>
    </source>
</reference>
<evidence type="ECO:0000256" key="4">
    <source>
        <dbReference type="RuleBase" id="RU004453"/>
    </source>
</evidence>
<dbReference type="SMART" id="SM00636">
    <property type="entry name" value="Glyco_18"/>
    <property type="match status" value="1"/>
</dbReference>
<dbReference type="GO" id="GO:0004553">
    <property type="term" value="F:hydrolase activity, hydrolyzing O-glycosyl compounds"/>
    <property type="evidence" value="ECO:0007669"/>
    <property type="project" value="InterPro"/>
</dbReference>
<evidence type="ECO:0000256" key="2">
    <source>
        <dbReference type="ARBA" id="ARBA00023295"/>
    </source>
</evidence>
<name>A0A830H4P0_9CHLO</name>
<dbReference type="EMBL" id="BNJQ01000002">
    <property type="protein sequence ID" value="GHP02004.1"/>
    <property type="molecule type" value="Genomic_DNA"/>
</dbReference>
<organism evidence="7 8">
    <name type="scientific">Pycnococcus provasolii</name>
    <dbReference type="NCBI Taxonomy" id="41880"/>
    <lineage>
        <taxon>Eukaryota</taxon>
        <taxon>Viridiplantae</taxon>
        <taxon>Chlorophyta</taxon>
        <taxon>Pseudoscourfieldiophyceae</taxon>
        <taxon>Pseudoscourfieldiales</taxon>
        <taxon>Pycnococcaceae</taxon>
        <taxon>Pycnococcus</taxon>
    </lineage>
</organism>
<dbReference type="PANTHER" id="PTHR46290">
    <property type="entry name" value="DI-N-ACETYLCHITOBIASE"/>
    <property type="match status" value="1"/>
</dbReference>